<evidence type="ECO:0000313" key="6">
    <source>
        <dbReference type="EMBL" id="CAK9163303.1"/>
    </source>
</evidence>
<name>A0ABC8SZH7_9AQUA</name>
<dbReference type="EMBL" id="CAUOFW020003845">
    <property type="protein sequence ID" value="CAK9162353.1"/>
    <property type="molecule type" value="Genomic_DNA"/>
</dbReference>
<dbReference type="SUPFAM" id="SSF69065">
    <property type="entry name" value="RNase III domain-like"/>
    <property type="match status" value="1"/>
</dbReference>
<dbReference type="Proteomes" id="UP001642360">
    <property type="component" value="Unassembled WGS sequence"/>
</dbReference>
<dbReference type="Gene3D" id="1.10.1520.10">
    <property type="entry name" value="Ribonuclease III domain"/>
    <property type="match status" value="1"/>
</dbReference>
<organism evidence="5 7">
    <name type="scientific">Ilex paraguariensis</name>
    <name type="common">yerba mate</name>
    <dbReference type="NCBI Taxonomy" id="185542"/>
    <lineage>
        <taxon>Eukaryota</taxon>
        <taxon>Viridiplantae</taxon>
        <taxon>Streptophyta</taxon>
        <taxon>Embryophyta</taxon>
        <taxon>Tracheophyta</taxon>
        <taxon>Spermatophyta</taxon>
        <taxon>Magnoliopsida</taxon>
        <taxon>eudicotyledons</taxon>
        <taxon>Gunneridae</taxon>
        <taxon>Pentapetalae</taxon>
        <taxon>asterids</taxon>
        <taxon>campanulids</taxon>
        <taxon>Aquifoliales</taxon>
        <taxon>Aquifoliaceae</taxon>
        <taxon>Ilex</taxon>
    </lineage>
</organism>
<dbReference type="AlphaFoldDB" id="A0ABC8SZH7"/>
<dbReference type="PROSITE" id="PS50142">
    <property type="entry name" value="RNASE_3_2"/>
    <property type="match status" value="1"/>
</dbReference>
<evidence type="ECO:0000313" key="5">
    <source>
        <dbReference type="EMBL" id="CAK9162353.1"/>
    </source>
</evidence>
<sequence>MHFRRFIFFIFLVLNLYCPCQAQSSSIEIDDRLSVRLSSPFSIALETLQGLIEYNFTDIGLLRRAMTHSSYSEENNRALSILGESVIETWVSLRQLTKDIDVSPQDLNTLISEVSEVETSCAVDGMKLKLQNIVRVSPKTDPSTPSVVCGAFRAMFGAIAVDTGKADVGGSKFGSVHEKFGRARAV</sequence>
<dbReference type="Pfam" id="PF14622">
    <property type="entry name" value="Ribonucleas_3_3"/>
    <property type="match status" value="1"/>
</dbReference>
<keyword evidence="2" id="KW-0732">Signal</keyword>
<feature type="chain" id="PRO_5044720968" description="RNase III domain-containing protein" evidence="2">
    <location>
        <begin position="23"/>
        <end position="186"/>
    </location>
</feature>
<dbReference type="InterPro" id="IPR036389">
    <property type="entry name" value="RNase_III_sf"/>
</dbReference>
<dbReference type="CDD" id="cd00593">
    <property type="entry name" value="RIBOc"/>
    <property type="match status" value="1"/>
</dbReference>
<feature type="signal peptide" evidence="2">
    <location>
        <begin position="1"/>
        <end position="22"/>
    </location>
</feature>
<keyword evidence="7" id="KW-1185">Reference proteome</keyword>
<gene>
    <name evidence="5" type="ORF">ILEXP_LOCUS31222</name>
    <name evidence="6" type="ORF">ILEXP_LOCUS32343</name>
    <name evidence="4" type="ORF">ILEXP_LOCUS5982</name>
</gene>
<dbReference type="EMBL" id="CAUOFW020003983">
    <property type="protein sequence ID" value="CAK9163303.1"/>
    <property type="molecule type" value="Genomic_DNA"/>
</dbReference>
<dbReference type="SMART" id="SM00535">
    <property type="entry name" value="RIBOc"/>
    <property type="match status" value="1"/>
</dbReference>
<evidence type="ECO:0000313" key="7">
    <source>
        <dbReference type="Proteomes" id="UP001642360"/>
    </source>
</evidence>
<keyword evidence="1" id="KW-0694">RNA-binding</keyword>
<comment type="caution">
    <text evidence="5">The sequence shown here is derived from an EMBL/GenBank/DDBJ whole genome shotgun (WGS) entry which is preliminary data.</text>
</comment>
<dbReference type="GO" id="GO:0003723">
    <property type="term" value="F:RNA binding"/>
    <property type="evidence" value="ECO:0007669"/>
    <property type="project" value="UniProtKB-KW"/>
</dbReference>
<accession>A0ABC8SZH7</accession>
<dbReference type="EMBL" id="CAUOFW020000903">
    <property type="protein sequence ID" value="CAK9138633.1"/>
    <property type="molecule type" value="Genomic_DNA"/>
</dbReference>
<evidence type="ECO:0000259" key="3">
    <source>
        <dbReference type="PROSITE" id="PS50142"/>
    </source>
</evidence>
<dbReference type="PANTHER" id="PTHR11207">
    <property type="entry name" value="RIBONUCLEASE III"/>
    <property type="match status" value="1"/>
</dbReference>
<dbReference type="InterPro" id="IPR000999">
    <property type="entry name" value="RNase_III_dom"/>
</dbReference>
<protein>
    <recommendedName>
        <fullName evidence="3">RNase III domain-containing protein</fullName>
    </recommendedName>
</protein>
<feature type="domain" description="RNase III" evidence="3">
    <location>
        <begin position="45"/>
        <end position="164"/>
    </location>
</feature>
<reference evidence="5 7" key="1">
    <citation type="submission" date="2024-02" db="EMBL/GenBank/DDBJ databases">
        <authorList>
            <person name="Vignale AGUSTIN F."/>
            <person name="Sosa J E."/>
            <person name="Modenutti C."/>
        </authorList>
    </citation>
    <scope>NUCLEOTIDE SEQUENCE [LARGE SCALE GENOMIC DNA]</scope>
</reference>
<evidence type="ECO:0000313" key="4">
    <source>
        <dbReference type="EMBL" id="CAK9138633.1"/>
    </source>
</evidence>
<proteinExistence type="predicted"/>
<evidence type="ECO:0000256" key="2">
    <source>
        <dbReference type="SAM" id="SignalP"/>
    </source>
</evidence>
<dbReference type="PANTHER" id="PTHR11207:SF0">
    <property type="entry name" value="RIBONUCLEASE 3"/>
    <property type="match status" value="1"/>
</dbReference>
<evidence type="ECO:0000256" key="1">
    <source>
        <dbReference type="ARBA" id="ARBA00022884"/>
    </source>
</evidence>